<evidence type="ECO:0000256" key="3">
    <source>
        <dbReference type="ARBA" id="ARBA00022514"/>
    </source>
</evidence>
<evidence type="ECO:0000256" key="1">
    <source>
        <dbReference type="ARBA" id="ARBA00004370"/>
    </source>
</evidence>
<keyword evidence="5" id="KW-0812">Transmembrane</keyword>
<dbReference type="AlphaFoldDB" id="A0A4W3HJW4"/>
<evidence type="ECO:0000256" key="2">
    <source>
        <dbReference type="ARBA" id="ARBA00008670"/>
    </source>
</evidence>
<dbReference type="GO" id="GO:0005615">
    <property type="term" value="C:extracellular space"/>
    <property type="evidence" value="ECO:0007669"/>
    <property type="project" value="UniProtKB-KW"/>
</dbReference>
<feature type="domain" description="THD" evidence="6">
    <location>
        <begin position="72"/>
        <end position="215"/>
    </location>
</feature>
<dbReference type="PRINTS" id="PR01234">
    <property type="entry name" value="TNECROSISFCT"/>
</dbReference>
<dbReference type="GO" id="GO:0005125">
    <property type="term" value="F:cytokine activity"/>
    <property type="evidence" value="ECO:0007669"/>
    <property type="project" value="UniProtKB-KW"/>
</dbReference>
<comment type="similarity">
    <text evidence="2">Belongs to the tumor necrosis factor family.</text>
</comment>
<dbReference type="Proteomes" id="UP000314986">
    <property type="component" value="Unassembled WGS sequence"/>
</dbReference>
<gene>
    <name evidence="7" type="primary">tnfsf30</name>
</gene>
<dbReference type="PANTHER" id="PTHR11471:SF13">
    <property type="entry name" value="TNF FAMILY PROFILE DOMAIN-CONTAINING PROTEIN"/>
    <property type="match status" value="1"/>
</dbReference>
<dbReference type="InterPro" id="IPR008983">
    <property type="entry name" value="Tumour_necrosis_fac-like_dom"/>
</dbReference>
<dbReference type="GeneTree" id="ENSGT01060000248544"/>
<dbReference type="InterPro" id="IPR006052">
    <property type="entry name" value="TNF_dom"/>
</dbReference>
<dbReference type="STRING" id="7868.ENSCMIP00000015600"/>
<reference evidence="8" key="1">
    <citation type="journal article" date="2006" name="Science">
        <title>Ancient noncoding elements conserved in the human genome.</title>
        <authorList>
            <person name="Venkatesh B."/>
            <person name="Kirkness E.F."/>
            <person name="Loh Y.H."/>
            <person name="Halpern A.L."/>
            <person name="Lee A.P."/>
            <person name="Johnson J."/>
            <person name="Dandona N."/>
            <person name="Viswanathan L.D."/>
            <person name="Tay A."/>
            <person name="Venter J.C."/>
            <person name="Strausberg R.L."/>
            <person name="Brenner S."/>
        </authorList>
    </citation>
    <scope>NUCLEOTIDE SEQUENCE [LARGE SCALE GENOMIC DNA]</scope>
</reference>
<keyword evidence="5" id="KW-1133">Transmembrane helix</keyword>
<dbReference type="GO" id="GO:0016020">
    <property type="term" value="C:membrane"/>
    <property type="evidence" value="ECO:0007669"/>
    <property type="project" value="UniProtKB-SubCell"/>
</dbReference>
<dbReference type="CDD" id="cd00184">
    <property type="entry name" value="TNF"/>
    <property type="match status" value="1"/>
</dbReference>
<evidence type="ECO:0000256" key="4">
    <source>
        <dbReference type="ARBA" id="ARBA00023136"/>
    </source>
</evidence>
<reference evidence="8" key="2">
    <citation type="journal article" date="2007" name="PLoS Biol.">
        <title>Survey sequencing and comparative analysis of the elephant shark (Callorhinchus milii) genome.</title>
        <authorList>
            <person name="Venkatesh B."/>
            <person name="Kirkness E.F."/>
            <person name="Loh Y.H."/>
            <person name="Halpern A.L."/>
            <person name="Lee A.P."/>
            <person name="Johnson J."/>
            <person name="Dandona N."/>
            <person name="Viswanathan L.D."/>
            <person name="Tay A."/>
            <person name="Venter J.C."/>
            <person name="Strausberg R.L."/>
            <person name="Brenner S."/>
        </authorList>
    </citation>
    <scope>NUCLEOTIDE SEQUENCE [LARGE SCALE GENOMIC DNA]</scope>
</reference>
<proteinExistence type="inferred from homology"/>
<protein>
    <submittedName>
        <fullName evidence="7">TNF superfamily member 30</fullName>
    </submittedName>
</protein>
<dbReference type="OMA" id="PAVTFCM"/>
<name>A0A4W3HJW4_CALMI</name>
<evidence type="ECO:0000313" key="7">
    <source>
        <dbReference type="Ensembl" id="ENSCMIP00000015600.1"/>
    </source>
</evidence>
<comment type="subcellular location">
    <subcellularLocation>
        <location evidence="1">Membrane</location>
    </subcellularLocation>
</comment>
<keyword evidence="3" id="KW-0202">Cytokine</keyword>
<keyword evidence="8" id="KW-1185">Reference proteome</keyword>
<evidence type="ECO:0000313" key="8">
    <source>
        <dbReference type="Proteomes" id="UP000314986"/>
    </source>
</evidence>
<keyword evidence="4 5" id="KW-0472">Membrane</keyword>
<reference evidence="7" key="4">
    <citation type="submission" date="2025-08" db="UniProtKB">
        <authorList>
            <consortium name="Ensembl"/>
        </authorList>
    </citation>
    <scope>IDENTIFICATION</scope>
</reference>
<dbReference type="SMART" id="SM00207">
    <property type="entry name" value="TNF"/>
    <property type="match status" value="1"/>
</dbReference>
<feature type="transmembrane region" description="Helical" evidence="5">
    <location>
        <begin position="12"/>
        <end position="32"/>
    </location>
</feature>
<evidence type="ECO:0000256" key="5">
    <source>
        <dbReference type="SAM" id="Phobius"/>
    </source>
</evidence>
<dbReference type="Ensembl" id="ENSCMIT00000015920.1">
    <property type="protein sequence ID" value="ENSCMIP00000015600.1"/>
    <property type="gene ID" value="ENSCMIG00000007600.1"/>
</dbReference>
<dbReference type="PROSITE" id="PS50049">
    <property type="entry name" value="THD_2"/>
    <property type="match status" value="1"/>
</dbReference>
<dbReference type="PANTHER" id="PTHR11471">
    <property type="entry name" value="TUMOR NECROSIS FACTOR FAMILY MEMBER"/>
    <property type="match status" value="1"/>
</dbReference>
<dbReference type="Pfam" id="PF00229">
    <property type="entry name" value="TNF"/>
    <property type="match status" value="1"/>
</dbReference>
<evidence type="ECO:0000259" key="6">
    <source>
        <dbReference type="PROSITE" id="PS50049"/>
    </source>
</evidence>
<sequence length="233" mass="25390">MKGTEKVAVYSPWSWSCGVCVVGALLSAALLLRGLVNRRGAGNALTLVEEVEEADSSFLKAFHPIPPCSARPAAHLTVKNSSGSNLQHMEWESKIGLAFTKNGLIYRNGTLVVPVAGQYYVYSQVYLGSRGCTQDNHLISHVIKRTPRPGSGSGPVTLVSRTVRCQSAATDIWLQTSHIGGMFMFDQGDQLFVQVSDPTYLSIDINKIFFGIFLWETLEKADGLYPSPSHIGQ</sequence>
<dbReference type="SUPFAM" id="SSF49842">
    <property type="entry name" value="TNF-like"/>
    <property type="match status" value="1"/>
</dbReference>
<dbReference type="InParanoid" id="A0A4W3HJW4"/>
<accession>A0A4W3HJW4</accession>
<dbReference type="InterPro" id="IPR006053">
    <property type="entry name" value="TNF"/>
</dbReference>
<dbReference type="GO" id="GO:0006955">
    <property type="term" value="P:immune response"/>
    <property type="evidence" value="ECO:0007669"/>
    <property type="project" value="InterPro"/>
</dbReference>
<dbReference type="GO" id="GO:0005164">
    <property type="term" value="F:tumor necrosis factor receptor binding"/>
    <property type="evidence" value="ECO:0007669"/>
    <property type="project" value="InterPro"/>
</dbReference>
<dbReference type="Gene3D" id="2.60.120.40">
    <property type="match status" value="1"/>
</dbReference>
<reference evidence="7" key="5">
    <citation type="submission" date="2025-09" db="UniProtKB">
        <authorList>
            <consortium name="Ensembl"/>
        </authorList>
    </citation>
    <scope>IDENTIFICATION</scope>
</reference>
<reference evidence="8" key="3">
    <citation type="journal article" date="2014" name="Nature">
        <title>Elephant shark genome provides unique insights into gnathostome evolution.</title>
        <authorList>
            <consortium name="International Elephant Shark Genome Sequencing Consortium"/>
            <person name="Venkatesh B."/>
            <person name="Lee A.P."/>
            <person name="Ravi V."/>
            <person name="Maurya A.K."/>
            <person name="Lian M.M."/>
            <person name="Swann J.B."/>
            <person name="Ohta Y."/>
            <person name="Flajnik M.F."/>
            <person name="Sutoh Y."/>
            <person name="Kasahara M."/>
            <person name="Hoon S."/>
            <person name="Gangu V."/>
            <person name="Roy S.W."/>
            <person name="Irimia M."/>
            <person name="Korzh V."/>
            <person name="Kondrychyn I."/>
            <person name="Lim Z.W."/>
            <person name="Tay B.H."/>
            <person name="Tohari S."/>
            <person name="Kong K.W."/>
            <person name="Ho S."/>
            <person name="Lorente-Galdos B."/>
            <person name="Quilez J."/>
            <person name="Marques-Bonet T."/>
            <person name="Raney B.J."/>
            <person name="Ingham P.W."/>
            <person name="Tay A."/>
            <person name="Hillier L.W."/>
            <person name="Minx P."/>
            <person name="Boehm T."/>
            <person name="Wilson R.K."/>
            <person name="Brenner S."/>
            <person name="Warren W.C."/>
        </authorList>
    </citation>
    <scope>NUCLEOTIDE SEQUENCE [LARGE SCALE GENOMIC DNA]</scope>
</reference>
<organism evidence="7 8">
    <name type="scientific">Callorhinchus milii</name>
    <name type="common">Ghost shark</name>
    <dbReference type="NCBI Taxonomy" id="7868"/>
    <lineage>
        <taxon>Eukaryota</taxon>
        <taxon>Metazoa</taxon>
        <taxon>Chordata</taxon>
        <taxon>Craniata</taxon>
        <taxon>Vertebrata</taxon>
        <taxon>Chondrichthyes</taxon>
        <taxon>Holocephali</taxon>
        <taxon>Chimaeriformes</taxon>
        <taxon>Callorhinchidae</taxon>
        <taxon>Callorhinchus</taxon>
    </lineage>
</organism>